<protein>
    <submittedName>
        <fullName evidence="1">Uncharacterized protein</fullName>
    </submittedName>
</protein>
<reference evidence="2" key="1">
    <citation type="journal article" date="2024" name="Proc. Natl. Acad. Sci. U.S.A.">
        <title>Extraordinary preservation of gene collinearity over three hundred million years revealed in homosporous lycophytes.</title>
        <authorList>
            <person name="Li C."/>
            <person name="Wickell D."/>
            <person name="Kuo L.Y."/>
            <person name="Chen X."/>
            <person name="Nie B."/>
            <person name="Liao X."/>
            <person name="Peng D."/>
            <person name="Ji J."/>
            <person name="Jenkins J."/>
            <person name="Williams M."/>
            <person name="Shu S."/>
            <person name="Plott C."/>
            <person name="Barry K."/>
            <person name="Rajasekar S."/>
            <person name="Grimwood J."/>
            <person name="Han X."/>
            <person name="Sun S."/>
            <person name="Hou Z."/>
            <person name="He W."/>
            <person name="Dai G."/>
            <person name="Sun C."/>
            <person name="Schmutz J."/>
            <person name="Leebens-Mack J.H."/>
            <person name="Li F.W."/>
            <person name="Wang L."/>
        </authorList>
    </citation>
    <scope>NUCLEOTIDE SEQUENCE [LARGE SCALE GENOMIC DNA]</scope>
    <source>
        <strain evidence="2">cv. PW_Plant_1</strain>
    </source>
</reference>
<accession>A0ACC2EL92</accession>
<dbReference type="EMBL" id="CM055093">
    <property type="protein sequence ID" value="KAJ7567241.1"/>
    <property type="molecule type" value="Genomic_DNA"/>
</dbReference>
<comment type="caution">
    <text evidence="1">The sequence shown here is derived from an EMBL/GenBank/DDBJ whole genome shotgun (WGS) entry which is preliminary data.</text>
</comment>
<organism evidence="1 2">
    <name type="scientific">Diphasiastrum complanatum</name>
    <name type="common">Issler's clubmoss</name>
    <name type="synonym">Lycopodium complanatum</name>
    <dbReference type="NCBI Taxonomy" id="34168"/>
    <lineage>
        <taxon>Eukaryota</taxon>
        <taxon>Viridiplantae</taxon>
        <taxon>Streptophyta</taxon>
        <taxon>Embryophyta</taxon>
        <taxon>Tracheophyta</taxon>
        <taxon>Lycopodiopsida</taxon>
        <taxon>Lycopodiales</taxon>
        <taxon>Lycopodiaceae</taxon>
        <taxon>Lycopodioideae</taxon>
        <taxon>Diphasiastrum</taxon>
    </lineage>
</organism>
<keyword evidence="2" id="KW-1185">Reference proteome</keyword>
<sequence length="472" mass="51139">MEMMEMLYPDKILRPGEGGPGTHASMVNIQAFNSKNQLTYDSSRSSLPSSNISKEIVGVDELLANAGYKVRASELAQVAQRLEQLENALGAAQDAGISHLSTDAVHYNPSDLAGWIECMLEELTPTATGNTLHENLYNTDYGMAAGSTSTMGSEISVKSPMSNQHLRPEPVPCTAIAQEFPHEVVEAHLGVHRSGFKDKGLGGIFGGIYSAEQLGLNQEASTKEGPHRFLTDLPSEKHNINPIAGYSASVNEKSFQVNGRSDLIFTNSHEFNQDSIEQSQRQTGPSSQQAAIILDGSDSAQESGIRLVHLLVACAESIQRDDLIAAEKIVREIRVVAGPQSGPMKRVATQFVEALARRIYGLNIQDTIGDQMDSVSELLHFYFGETCPFLKFAHFTANQAILEAFENHRQVHVIDFNLMHGSQWPALIQALALRPGGPPFLRITGIGPPQAGITGRGSGCKFNLAVTQVGLH</sequence>
<evidence type="ECO:0000313" key="2">
    <source>
        <dbReference type="Proteomes" id="UP001162992"/>
    </source>
</evidence>
<proteinExistence type="predicted"/>
<name>A0ACC2EL92_DIPCM</name>
<dbReference type="Proteomes" id="UP001162992">
    <property type="component" value="Chromosome 2"/>
</dbReference>
<gene>
    <name evidence="1" type="ORF">O6H91_02G138400</name>
</gene>
<evidence type="ECO:0000313" key="1">
    <source>
        <dbReference type="EMBL" id="KAJ7567241.1"/>
    </source>
</evidence>